<dbReference type="Proteomes" id="UP000245880">
    <property type="component" value="Unassembled WGS sequence"/>
</dbReference>
<dbReference type="GO" id="GO:0006352">
    <property type="term" value="P:DNA-templated transcription initiation"/>
    <property type="evidence" value="ECO:0007669"/>
    <property type="project" value="InterPro"/>
</dbReference>
<dbReference type="PANTHER" id="PTHR43133:SF46">
    <property type="entry name" value="RNA POLYMERASE SIGMA-70 FACTOR ECF SUBFAMILY"/>
    <property type="match status" value="1"/>
</dbReference>
<dbReference type="InterPro" id="IPR013324">
    <property type="entry name" value="RNA_pol_sigma_r3/r4-like"/>
</dbReference>
<dbReference type="SUPFAM" id="SSF88946">
    <property type="entry name" value="Sigma2 domain of RNA polymerase sigma factors"/>
    <property type="match status" value="1"/>
</dbReference>
<evidence type="ECO:0000259" key="5">
    <source>
        <dbReference type="Pfam" id="PF04542"/>
    </source>
</evidence>
<keyword evidence="3" id="KW-0731">Sigma factor</keyword>
<dbReference type="Gene3D" id="1.10.10.10">
    <property type="entry name" value="Winged helix-like DNA-binding domain superfamily/Winged helix DNA-binding domain"/>
    <property type="match status" value="1"/>
</dbReference>
<name>A0A316AB03_9BACT</name>
<dbReference type="InterPro" id="IPR039425">
    <property type="entry name" value="RNA_pol_sigma-70-like"/>
</dbReference>
<sequence>MYSQEDNDTDFIQHLTLTEEHVFKDIYDRYWQKMYRLAQTKVGHSENAKEIVQEIFLDLWQRRKEVEIREIERYLFTSVKYKVLDYIKQEILRKRYIDFVVTNDSDIDCDSEQKIAFKELSTEIATGINQLPEKTKIIFEMSRMQFKSAEEISNVLNISTRTVEYHITQGLRLLRIYLKDYIVISFFYFCNLY</sequence>
<evidence type="ECO:0000313" key="7">
    <source>
        <dbReference type="EMBL" id="PWJ55016.1"/>
    </source>
</evidence>
<dbReference type="GO" id="GO:0003677">
    <property type="term" value="F:DNA binding"/>
    <property type="evidence" value="ECO:0007669"/>
    <property type="project" value="InterPro"/>
</dbReference>
<gene>
    <name evidence="7" type="ORF">CLV98_11535</name>
</gene>
<dbReference type="InterPro" id="IPR036388">
    <property type="entry name" value="WH-like_DNA-bd_sf"/>
</dbReference>
<evidence type="ECO:0000313" key="8">
    <source>
        <dbReference type="Proteomes" id="UP000245880"/>
    </source>
</evidence>
<evidence type="ECO:0000256" key="4">
    <source>
        <dbReference type="ARBA" id="ARBA00023163"/>
    </source>
</evidence>
<dbReference type="Gene3D" id="1.10.1740.10">
    <property type="match status" value="1"/>
</dbReference>
<dbReference type="InterPro" id="IPR007627">
    <property type="entry name" value="RNA_pol_sigma70_r2"/>
</dbReference>
<dbReference type="EMBL" id="QGDT01000015">
    <property type="protein sequence ID" value="PWJ55016.1"/>
    <property type="molecule type" value="Genomic_DNA"/>
</dbReference>
<evidence type="ECO:0000256" key="2">
    <source>
        <dbReference type="ARBA" id="ARBA00023015"/>
    </source>
</evidence>
<evidence type="ECO:0000256" key="3">
    <source>
        <dbReference type="ARBA" id="ARBA00023082"/>
    </source>
</evidence>
<keyword evidence="4" id="KW-0804">Transcription</keyword>
<dbReference type="InterPro" id="IPR013249">
    <property type="entry name" value="RNA_pol_sigma70_r4_t2"/>
</dbReference>
<dbReference type="NCBIfam" id="TIGR02937">
    <property type="entry name" value="sigma70-ECF"/>
    <property type="match status" value="1"/>
</dbReference>
<reference evidence="7 8" key="1">
    <citation type="submission" date="2018-03" db="EMBL/GenBank/DDBJ databases">
        <title>Genomic Encyclopedia of Archaeal and Bacterial Type Strains, Phase II (KMG-II): from individual species to whole genera.</title>
        <authorList>
            <person name="Goeker M."/>
        </authorList>
    </citation>
    <scope>NUCLEOTIDE SEQUENCE [LARGE SCALE GENOMIC DNA]</scope>
    <source>
        <strain evidence="7 8">DSM 100346</strain>
    </source>
</reference>
<accession>A0A316AB03</accession>
<organism evidence="7 8">
    <name type="scientific">Dyadobacter jejuensis</name>
    <dbReference type="NCBI Taxonomy" id="1082580"/>
    <lineage>
        <taxon>Bacteria</taxon>
        <taxon>Pseudomonadati</taxon>
        <taxon>Bacteroidota</taxon>
        <taxon>Cytophagia</taxon>
        <taxon>Cytophagales</taxon>
        <taxon>Spirosomataceae</taxon>
        <taxon>Dyadobacter</taxon>
    </lineage>
</organism>
<evidence type="ECO:0000256" key="1">
    <source>
        <dbReference type="ARBA" id="ARBA00010641"/>
    </source>
</evidence>
<dbReference type="PANTHER" id="PTHR43133">
    <property type="entry name" value="RNA POLYMERASE ECF-TYPE SIGMA FACTO"/>
    <property type="match status" value="1"/>
</dbReference>
<dbReference type="SUPFAM" id="SSF88659">
    <property type="entry name" value="Sigma3 and sigma4 domains of RNA polymerase sigma factors"/>
    <property type="match status" value="1"/>
</dbReference>
<comment type="caution">
    <text evidence="7">The sequence shown here is derived from an EMBL/GenBank/DDBJ whole genome shotgun (WGS) entry which is preliminary data.</text>
</comment>
<comment type="similarity">
    <text evidence="1">Belongs to the sigma-70 factor family. ECF subfamily.</text>
</comment>
<feature type="domain" description="RNA polymerase sigma-70 region 2" evidence="5">
    <location>
        <begin position="26"/>
        <end position="89"/>
    </location>
</feature>
<proteinExistence type="inferred from homology"/>
<dbReference type="RefSeq" id="WP_109677392.1">
    <property type="nucleotide sequence ID" value="NZ_QGDT01000015.1"/>
</dbReference>
<dbReference type="InterPro" id="IPR013325">
    <property type="entry name" value="RNA_pol_sigma_r2"/>
</dbReference>
<keyword evidence="8" id="KW-1185">Reference proteome</keyword>
<dbReference type="AlphaFoldDB" id="A0A316AB03"/>
<evidence type="ECO:0000259" key="6">
    <source>
        <dbReference type="Pfam" id="PF08281"/>
    </source>
</evidence>
<dbReference type="GO" id="GO:0016987">
    <property type="term" value="F:sigma factor activity"/>
    <property type="evidence" value="ECO:0007669"/>
    <property type="project" value="UniProtKB-KW"/>
</dbReference>
<dbReference type="Pfam" id="PF08281">
    <property type="entry name" value="Sigma70_r4_2"/>
    <property type="match status" value="1"/>
</dbReference>
<dbReference type="OrthoDB" id="679904at2"/>
<dbReference type="InterPro" id="IPR014327">
    <property type="entry name" value="RNA_pol_sigma70_bacteroid"/>
</dbReference>
<dbReference type="NCBIfam" id="TIGR02985">
    <property type="entry name" value="Sig70_bacteroi1"/>
    <property type="match status" value="1"/>
</dbReference>
<dbReference type="InterPro" id="IPR014284">
    <property type="entry name" value="RNA_pol_sigma-70_dom"/>
</dbReference>
<feature type="domain" description="RNA polymerase sigma factor 70 region 4 type 2" evidence="6">
    <location>
        <begin position="123"/>
        <end position="174"/>
    </location>
</feature>
<dbReference type="Pfam" id="PF04542">
    <property type="entry name" value="Sigma70_r2"/>
    <property type="match status" value="1"/>
</dbReference>
<keyword evidence="2" id="KW-0805">Transcription regulation</keyword>
<protein>
    <submittedName>
        <fullName evidence="7">RNA polymerase sigma-70 factor (ECF subfamily)</fullName>
    </submittedName>
</protein>